<organism evidence="1 2">
    <name type="scientific">Liparis tanakae</name>
    <name type="common">Tanaka's snailfish</name>
    <dbReference type="NCBI Taxonomy" id="230148"/>
    <lineage>
        <taxon>Eukaryota</taxon>
        <taxon>Metazoa</taxon>
        <taxon>Chordata</taxon>
        <taxon>Craniata</taxon>
        <taxon>Vertebrata</taxon>
        <taxon>Euteleostomi</taxon>
        <taxon>Actinopterygii</taxon>
        <taxon>Neopterygii</taxon>
        <taxon>Teleostei</taxon>
        <taxon>Neoteleostei</taxon>
        <taxon>Acanthomorphata</taxon>
        <taxon>Eupercaria</taxon>
        <taxon>Perciformes</taxon>
        <taxon>Cottioidei</taxon>
        <taxon>Cottales</taxon>
        <taxon>Liparidae</taxon>
        <taxon>Liparis</taxon>
    </lineage>
</organism>
<dbReference type="AlphaFoldDB" id="A0A4Z2H1Y4"/>
<evidence type="ECO:0000313" key="1">
    <source>
        <dbReference type="EMBL" id="TNN59591.1"/>
    </source>
</evidence>
<dbReference type="EMBL" id="SRLO01000352">
    <property type="protein sequence ID" value="TNN59591.1"/>
    <property type="molecule type" value="Genomic_DNA"/>
</dbReference>
<proteinExistence type="predicted"/>
<keyword evidence="2" id="KW-1185">Reference proteome</keyword>
<protein>
    <submittedName>
        <fullName evidence="1">Uncharacterized protein</fullName>
    </submittedName>
</protein>
<reference evidence="1 2" key="1">
    <citation type="submission" date="2019-03" db="EMBL/GenBank/DDBJ databases">
        <title>First draft genome of Liparis tanakae, snailfish: a comprehensive survey of snailfish specific genes.</title>
        <authorList>
            <person name="Kim W."/>
            <person name="Song I."/>
            <person name="Jeong J.-H."/>
            <person name="Kim D."/>
            <person name="Kim S."/>
            <person name="Ryu S."/>
            <person name="Song J.Y."/>
            <person name="Lee S.K."/>
        </authorList>
    </citation>
    <scope>NUCLEOTIDE SEQUENCE [LARGE SCALE GENOMIC DNA]</scope>
    <source>
        <tissue evidence="1">Muscle</tissue>
    </source>
</reference>
<dbReference type="Proteomes" id="UP000314294">
    <property type="component" value="Unassembled WGS sequence"/>
</dbReference>
<comment type="caution">
    <text evidence="1">The sequence shown here is derived from an EMBL/GenBank/DDBJ whole genome shotgun (WGS) entry which is preliminary data.</text>
</comment>
<sequence>MSSCRGLAALTRWCQAAAAGGGAASGRGAALIYYDDAARSPSPEKKNTRIRFAHTGDRLARFATIVTEAFVC</sequence>
<name>A0A4Z2H1Y4_9TELE</name>
<evidence type="ECO:0000313" key="2">
    <source>
        <dbReference type="Proteomes" id="UP000314294"/>
    </source>
</evidence>
<accession>A0A4Z2H1Y4</accession>
<gene>
    <name evidence="1" type="ORF">EYF80_030163</name>
</gene>